<dbReference type="AlphaFoldDB" id="A0AAD8P0I1"/>
<evidence type="ECO:0000313" key="3">
    <source>
        <dbReference type="Proteomes" id="UP001229421"/>
    </source>
</evidence>
<protein>
    <submittedName>
        <fullName evidence="2">Uncharacterized protein</fullName>
    </submittedName>
</protein>
<dbReference type="EMBL" id="JAUHHV010000001">
    <property type="protein sequence ID" value="KAK1434595.1"/>
    <property type="molecule type" value="Genomic_DNA"/>
</dbReference>
<evidence type="ECO:0000256" key="1">
    <source>
        <dbReference type="SAM" id="Phobius"/>
    </source>
</evidence>
<evidence type="ECO:0000313" key="2">
    <source>
        <dbReference type="EMBL" id="KAK1434595.1"/>
    </source>
</evidence>
<keyword evidence="1" id="KW-1133">Transmembrane helix</keyword>
<keyword evidence="1" id="KW-0472">Membrane</keyword>
<proteinExistence type="predicted"/>
<keyword evidence="1" id="KW-0812">Transmembrane</keyword>
<organism evidence="2 3">
    <name type="scientific">Tagetes erecta</name>
    <name type="common">African marigold</name>
    <dbReference type="NCBI Taxonomy" id="13708"/>
    <lineage>
        <taxon>Eukaryota</taxon>
        <taxon>Viridiplantae</taxon>
        <taxon>Streptophyta</taxon>
        <taxon>Embryophyta</taxon>
        <taxon>Tracheophyta</taxon>
        <taxon>Spermatophyta</taxon>
        <taxon>Magnoliopsida</taxon>
        <taxon>eudicotyledons</taxon>
        <taxon>Gunneridae</taxon>
        <taxon>Pentapetalae</taxon>
        <taxon>asterids</taxon>
        <taxon>campanulids</taxon>
        <taxon>Asterales</taxon>
        <taxon>Asteraceae</taxon>
        <taxon>Asteroideae</taxon>
        <taxon>Heliantheae alliance</taxon>
        <taxon>Tageteae</taxon>
        <taxon>Tagetes</taxon>
    </lineage>
</organism>
<keyword evidence="3" id="KW-1185">Reference proteome</keyword>
<comment type="caution">
    <text evidence="2">The sequence shown here is derived from an EMBL/GenBank/DDBJ whole genome shotgun (WGS) entry which is preliminary data.</text>
</comment>
<dbReference type="PANTHER" id="PTHR33116:SF78">
    <property type="entry name" value="OS12G0587133 PROTEIN"/>
    <property type="match status" value="1"/>
</dbReference>
<dbReference type="PANTHER" id="PTHR33116">
    <property type="entry name" value="REVERSE TRANSCRIPTASE ZINC-BINDING DOMAIN-CONTAINING PROTEIN-RELATED-RELATED"/>
    <property type="match status" value="1"/>
</dbReference>
<gene>
    <name evidence="2" type="ORF">QVD17_00343</name>
</gene>
<feature type="transmembrane region" description="Helical" evidence="1">
    <location>
        <begin position="119"/>
        <end position="139"/>
    </location>
</feature>
<accession>A0AAD8P0I1</accession>
<reference evidence="2" key="1">
    <citation type="journal article" date="2023" name="bioRxiv">
        <title>Improved chromosome-level genome assembly for marigold (Tagetes erecta).</title>
        <authorList>
            <person name="Jiang F."/>
            <person name="Yuan L."/>
            <person name="Wang S."/>
            <person name="Wang H."/>
            <person name="Xu D."/>
            <person name="Wang A."/>
            <person name="Fan W."/>
        </authorList>
    </citation>
    <scope>NUCLEOTIDE SEQUENCE</scope>
    <source>
        <strain evidence="2">WSJ</strain>
        <tissue evidence="2">Leaf</tissue>
    </source>
</reference>
<dbReference type="Proteomes" id="UP001229421">
    <property type="component" value="Unassembled WGS sequence"/>
</dbReference>
<name>A0AAD8P0I1_TARER</name>
<sequence length="188" mass="21129">MLYGINASHQNHKLAAALISSKPGLLPFTYLGLAVGSNMNHIVNWVPIIDPIDKRLSKWKENNVSIGGHLTLLKSVLEALPWSHMMTTPSTSCEERVDQVSRFRSIILLNASIARLSTFLFLSHPFLLLLLHLLFATLVHQKYKLSVSSILTRTHFQFLIFAQIVSTSLYPSSTQTPLIHSFDHRSIS</sequence>